<dbReference type="SMART" id="SM00054">
    <property type="entry name" value="EFh"/>
    <property type="match status" value="3"/>
</dbReference>
<dbReference type="InterPro" id="IPR002048">
    <property type="entry name" value="EF_hand_dom"/>
</dbReference>
<dbReference type="InterPro" id="IPR018247">
    <property type="entry name" value="EF_Hand_1_Ca_BS"/>
</dbReference>
<protein>
    <submittedName>
        <fullName evidence="2">EF-hand domain-containing protein</fullName>
    </submittedName>
</protein>
<dbReference type="RefSeq" id="WP_344148576.1">
    <property type="nucleotide sequence ID" value="NZ_BAAANF010000006.1"/>
</dbReference>
<evidence type="ECO:0000313" key="2">
    <source>
        <dbReference type="EMBL" id="GAA1676721.1"/>
    </source>
</evidence>
<sequence>MATDFQRRKVAVVFEAMDADGNGYLDESDFEALTERWVGLRGWAPGTADHERMRSIMMGWWSAISTMSGAEHDDKVSLDELMNVVDQLPEMQDAVHATADAMFDAIDENGDDRIALTEHKQVVYAWKGSDEGIEEVFPQLDINGDGHLSRAEFRDLWTAFWSGDDPDSPSQWVFGRY</sequence>
<dbReference type="SUPFAM" id="SSF47473">
    <property type="entry name" value="EF-hand"/>
    <property type="match status" value="1"/>
</dbReference>
<dbReference type="EMBL" id="BAAANF010000006">
    <property type="protein sequence ID" value="GAA1676721.1"/>
    <property type="molecule type" value="Genomic_DNA"/>
</dbReference>
<dbReference type="Proteomes" id="UP001500280">
    <property type="component" value="Unassembled WGS sequence"/>
</dbReference>
<dbReference type="Pfam" id="PF13202">
    <property type="entry name" value="EF-hand_5"/>
    <property type="match status" value="2"/>
</dbReference>
<accession>A0ABN2GTU1</accession>
<dbReference type="PROSITE" id="PS00018">
    <property type="entry name" value="EF_HAND_1"/>
    <property type="match status" value="2"/>
</dbReference>
<feature type="domain" description="EF-hand" evidence="1">
    <location>
        <begin position="128"/>
        <end position="163"/>
    </location>
</feature>
<organism evidence="2 3">
    <name type="scientific">Kribbella yunnanensis</name>
    <dbReference type="NCBI Taxonomy" id="190194"/>
    <lineage>
        <taxon>Bacteria</taxon>
        <taxon>Bacillati</taxon>
        <taxon>Actinomycetota</taxon>
        <taxon>Actinomycetes</taxon>
        <taxon>Propionibacteriales</taxon>
        <taxon>Kribbellaceae</taxon>
        <taxon>Kribbella</taxon>
    </lineage>
</organism>
<gene>
    <name evidence="2" type="ORF">GCM10009745_20020</name>
</gene>
<dbReference type="Gene3D" id="1.10.238.10">
    <property type="entry name" value="EF-hand"/>
    <property type="match status" value="1"/>
</dbReference>
<feature type="domain" description="EF-hand" evidence="1">
    <location>
        <begin position="5"/>
        <end position="40"/>
    </location>
</feature>
<dbReference type="InterPro" id="IPR011992">
    <property type="entry name" value="EF-hand-dom_pair"/>
</dbReference>
<name>A0ABN2GTU1_9ACTN</name>
<proteinExistence type="predicted"/>
<reference evidence="2 3" key="1">
    <citation type="journal article" date="2019" name="Int. J. Syst. Evol. Microbiol.">
        <title>The Global Catalogue of Microorganisms (GCM) 10K type strain sequencing project: providing services to taxonomists for standard genome sequencing and annotation.</title>
        <authorList>
            <consortium name="The Broad Institute Genomics Platform"/>
            <consortium name="The Broad Institute Genome Sequencing Center for Infectious Disease"/>
            <person name="Wu L."/>
            <person name="Ma J."/>
        </authorList>
    </citation>
    <scope>NUCLEOTIDE SEQUENCE [LARGE SCALE GENOMIC DNA]</scope>
    <source>
        <strain evidence="2 3">JCM 14307</strain>
    </source>
</reference>
<dbReference type="PROSITE" id="PS50222">
    <property type="entry name" value="EF_HAND_2"/>
    <property type="match status" value="2"/>
</dbReference>
<keyword evidence="3" id="KW-1185">Reference proteome</keyword>
<evidence type="ECO:0000259" key="1">
    <source>
        <dbReference type="PROSITE" id="PS50222"/>
    </source>
</evidence>
<comment type="caution">
    <text evidence="2">The sequence shown here is derived from an EMBL/GenBank/DDBJ whole genome shotgun (WGS) entry which is preliminary data.</text>
</comment>
<evidence type="ECO:0000313" key="3">
    <source>
        <dbReference type="Proteomes" id="UP001500280"/>
    </source>
</evidence>